<keyword evidence="2" id="KW-1185">Reference proteome</keyword>
<dbReference type="Proteomes" id="UP000198282">
    <property type="component" value="Unassembled WGS sequence"/>
</dbReference>
<evidence type="ECO:0000313" key="2">
    <source>
        <dbReference type="Proteomes" id="UP000198282"/>
    </source>
</evidence>
<organism evidence="1 2">
    <name type="scientific">Streptosporangium subroseum</name>
    <dbReference type="NCBI Taxonomy" id="106412"/>
    <lineage>
        <taxon>Bacteria</taxon>
        <taxon>Bacillati</taxon>
        <taxon>Actinomycetota</taxon>
        <taxon>Actinomycetes</taxon>
        <taxon>Streptosporangiales</taxon>
        <taxon>Streptosporangiaceae</taxon>
        <taxon>Streptosporangium</taxon>
    </lineage>
</organism>
<proteinExistence type="predicted"/>
<evidence type="ECO:0000313" key="1">
    <source>
        <dbReference type="EMBL" id="SNS81814.1"/>
    </source>
</evidence>
<dbReference type="OrthoDB" id="9963156at2"/>
<reference evidence="1 2" key="1">
    <citation type="submission" date="2017-06" db="EMBL/GenBank/DDBJ databases">
        <authorList>
            <person name="Kim H.J."/>
            <person name="Triplett B.A."/>
        </authorList>
    </citation>
    <scope>NUCLEOTIDE SEQUENCE [LARGE SCALE GENOMIC DNA]</scope>
    <source>
        <strain evidence="1 2">CGMCC 4.2132</strain>
    </source>
</reference>
<accession>A0A239HNI7</accession>
<dbReference type="AlphaFoldDB" id="A0A239HNI7"/>
<dbReference type="RefSeq" id="WP_143653267.1">
    <property type="nucleotide sequence ID" value="NZ_FZOD01000017.1"/>
</dbReference>
<sequence length="151" mass="15083">MIVSMRRLAQRGGVLSALCLAVLGIVVLLHLGSCVLTTAPPAPLPEHGTEQPAAVCGTDAELHAAVVTAAFRDGAPCPQLPAGDDHSLCGAAAGSPIVNVRVPLPSGHAIGDLIAGETAATASPAPARRSSRPACLPPGAELLLLKSVSRI</sequence>
<gene>
    <name evidence="1" type="ORF">SAMN05216276_10178</name>
</gene>
<name>A0A239HNI7_9ACTN</name>
<dbReference type="EMBL" id="FZOD01000017">
    <property type="protein sequence ID" value="SNS81814.1"/>
    <property type="molecule type" value="Genomic_DNA"/>
</dbReference>
<protein>
    <submittedName>
        <fullName evidence="1">Uncharacterized protein</fullName>
    </submittedName>
</protein>